<gene>
    <name evidence="3" type="ORF">KGF57_001339</name>
</gene>
<proteinExistence type="predicted"/>
<reference evidence="3 4" key="1">
    <citation type="journal article" date="2022" name="DNA Res.">
        <title>Genome analysis of five recently described species of the CUG-Ser clade uncovers Candida theae as a new hybrid lineage with pathogenic potential in the Candida parapsilosis species complex.</title>
        <authorList>
            <person name="Mixao V."/>
            <person name="Del Olmo V."/>
            <person name="Hegedusova E."/>
            <person name="Saus E."/>
            <person name="Pryszcz L."/>
            <person name="Cillingova A."/>
            <person name="Nosek J."/>
            <person name="Gabaldon T."/>
        </authorList>
    </citation>
    <scope>NUCLEOTIDE SEQUENCE [LARGE SCALE GENOMIC DNA]</scope>
    <source>
        <strain evidence="3 4">CBS 12239</strain>
    </source>
</reference>
<feature type="region of interest" description="Disordered" evidence="2">
    <location>
        <begin position="174"/>
        <end position="221"/>
    </location>
</feature>
<name>A0AAD5BH76_9ASCO</name>
<keyword evidence="4" id="KW-1185">Reference proteome</keyword>
<dbReference type="RefSeq" id="XP_051610152.1">
    <property type="nucleotide sequence ID" value="XM_051750533.1"/>
</dbReference>
<protein>
    <submittedName>
        <fullName evidence="3">Uncharacterized protein</fullName>
    </submittedName>
</protein>
<dbReference type="GeneID" id="76149398"/>
<dbReference type="EMBL" id="JAIHNG010000064">
    <property type="protein sequence ID" value="KAI5962899.1"/>
    <property type="molecule type" value="Genomic_DNA"/>
</dbReference>
<feature type="coiled-coil region" evidence="1">
    <location>
        <begin position="127"/>
        <end position="154"/>
    </location>
</feature>
<feature type="compositionally biased region" description="Basic and acidic residues" evidence="2">
    <location>
        <begin position="207"/>
        <end position="221"/>
    </location>
</feature>
<evidence type="ECO:0000313" key="3">
    <source>
        <dbReference type="EMBL" id="KAI5962899.1"/>
    </source>
</evidence>
<accession>A0AAD5BH76</accession>
<dbReference type="Proteomes" id="UP001204833">
    <property type="component" value="Unassembled WGS sequence"/>
</dbReference>
<evidence type="ECO:0000256" key="2">
    <source>
        <dbReference type="SAM" id="MobiDB-lite"/>
    </source>
</evidence>
<comment type="caution">
    <text evidence="3">The sequence shown here is derived from an EMBL/GenBank/DDBJ whole genome shotgun (WGS) entry which is preliminary data.</text>
</comment>
<dbReference type="Pfam" id="PF17242">
    <property type="entry name" value="DUF5315"/>
    <property type="match status" value="1"/>
</dbReference>
<keyword evidence="1" id="KW-0175">Coiled coil</keyword>
<organism evidence="3 4">
    <name type="scientific">Candida theae</name>
    <dbReference type="NCBI Taxonomy" id="1198502"/>
    <lineage>
        <taxon>Eukaryota</taxon>
        <taxon>Fungi</taxon>
        <taxon>Dikarya</taxon>
        <taxon>Ascomycota</taxon>
        <taxon>Saccharomycotina</taxon>
        <taxon>Pichiomycetes</taxon>
        <taxon>Debaryomycetaceae</taxon>
        <taxon>Candida/Lodderomyces clade</taxon>
        <taxon>Candida</taxon>
    </lineage>
</organism>
<evidence type="ECO:0000313" key="4">
    <source>
        <dbReference type="Proteomes" id="UP001204833"/>
    </source>
</evidence>
<feature type="region of interest" description="Disordered" evidence="2">
    <location>
        <begin position="1"/>
        <end position="59"/>
    </location>
</feature>
<dbReference type="AlphaFoldDB" id="A0AAD5BH76"/>
<feature type="compositionally biased region" description="Polar residues" evidence="2">
    <location>
        <begin position="21"/>
        <end position="57"/>
    </location>
</feature>
<sequence length="295" mass="33029">MSGAPINPTKSNNLAVPRPQHSYSTSLASNISPQHFLTTSNSSNNNIAKTNSRSGLSSAYRLSRSNTNTTSDAYLANLDNQSLQSIDQIPSAKPSVTYSDKLWTQIDVLDDVKRMADESKIRDRLFNEKYTEQLAKLKESQDQLLQTMSALQIEDTNTNEVQKQQLYQLKTTEIEGRGVNATDDTAGPSRNDNHSESSHLSETNQDSDGKESTTSNKEIELSVKEQAKIDKFFAAHGEEYNSNDDEEDDFQSQTIYKKEVFDEINRYVQQVKQDLRGLSDAMKECTSSGSSKDRT</sequence>
<evidence type="ECO:0000256" key="1">
    <source>
        <dbReference type="SAM" id="Coils"/>
    </source>
</evidence>